<keyword evidence="1" id="KW-0812">Transmembrane</keyword>
<sequence>MRIVIALISGLLFGLGLVVSNMINPDRVLAFLDVAGGSWDPTLAFVMGGALIPMALAWIWSRRQAYPFAGSAFPEPPRFGPDLRLVAGAAMFGAGWGLVGFCPGPALSALTLGGTPVLIFVAAMIAGMVLHLLLMLMTHRR</sequence>
<protein>
    <submittedName>
        <fullName evidence="2">YeeE/YedE family protein</fullName>
    </submittedName>
</protein>
<proteinExistence type="predicted"/>
<feature type="transmembrane region" description="Helical" evidence="1">
    <location>
        <begin position="113"/>
        <end position="136"/>
    </location>
</feature>
<keyword evidence="1" id="KW-0472">Membrane</keyword>
<keyword evidence="1" id="KW-1133">Transmembrane helix</keyword>
<comment type="caution">
    <text evidence="2">The sequence shown here is derived from an EMBL/GenBank/DDBJ whole genome shotgun (WGS) entry which is preliminary data.</text>
</comment>
<feature type="transmembrane region" description="Helical" evidence="1">
    <location>
        <begin position="82"/>
        <end position="101"/>
    </location>
</feature>
<reference evidence="3" key="1">
    <citation type="submission" date="2019-01" db="EMBL/GenBank/DDBJ databases">
        <title>Gri0909 isolated from a small marine red alga.</title>
        <authorList>
            <person name="Kim J."/>
            <person name="Jeong S.E."/>
            <person name="Jeon C.O."/>
        </authorList>
    </citation>
    <scope>NUCLEOTIDE SEQUENCE [LARGE SCALE GENOMIC DNA]</scope>
    <source>
        <strain evidence="3">Gri0909</strain>
    </source>
</reference>
<dbReference type="InterPro" id="IPR046513">
    <property type="entry name" value="DUF6691"/>
</dbReference>
<evidence type="ECO:0000313" key="2">
    <source>
        <dbReference type="EMBL" id="RVU38163.1"/>
    </source>
</evidence>
<feature type="transmembrane region" description="Helical" evidence="1">
    <location>
        <begin position="44"/>
        <end position="61"/>
    </location>
</feature>
<name>A0A3S2VRS2_9PROT</name>
<evidence type="ECO:0000313" key="3">
    <source>
        <dbReference type="Proteomes" id="UP000287447"/>
    </source>
</evidence>
<keyword evidence="3" id="KW-1185">Reference proteome</keyword>
<gene>
    <name evidence="2" type="ORF">EOI86_02345</name>
</gene>
<dbReference type="AlphaFoldDB" id="A0A3S2VRS2"/>
<accession>A0A3S2VRS2</accession>
<dbReference type="OrthoDB" id="9790409at2"/>
<dbReference type="Pfam" id="PF20398">
    <property type="entry name" value="DUF6691"/>
    <property type="match status" value="1"/>
</dbReference>
<evidence type="ECO:0000256" key="1">
    <source>
        <dbReference type="SAM" id="Phobius"/>
    </source>
</evidence>
<dbReference type="EMBL" id="SADE01000001">
    <property type="protein sequence ID" value="RVU38163.1"/>
    <property type="molecule type" value="Genomic_DNA"/>
</dbReference>
<organism evidence="2 3">
    <name type="scientific">Hwanghaeella grinnelliae</name>
    <dbReference type="NCBI Taxonomy" id="2500179"/>
    <lineage>
        <taxon>Bacteria</taxon>
        <taxon>Pseudomonadati</taxon>
        <taxon>Pseudomonadota</taxon>
        <taxon>Alphaproteobacteria</taxon>
        <taxon>Rhodospirillales</taxon>
        <taxon>Rhodospirillaceae</taxon>
        <taxon>Hwanghaeella</taxon>
    </lineage>
</organism>
<dbReference type="RefSeq" id="WP_127763535.1">
    <property type="nucleotide sequence ID" value="NZ_SADE01000001.1"/>
</dbReference>
<dbReference type="Proteomes" id="UP000287447">
    <property type="component" value="Unassembled WGS sequence"/>
</dbReference>